<evidence type="ECO:0000256" key="4">
    <source>
        <dbReference type="ARBA" id="ARBA00022679"/>
    </source>
</evidence>
<dbReference type="Gene3D" id="3.30.2410.10">
    <property type="entry name" value="Hect, E3 ligase catalytic domain"/>
    <property type="match status" value="1"/>
</dbReference>
<dbReference type="PANTHER" id="PTHR11254:SF440">
    <property type="entry name" value="E3 UBIQUITIN-PROTEIN LIGASE NEDD-4"/>
    <property type="match status" value="1"/>
</dbReference>
<evidence type="ECO:0000256" key="2">
    <source>
        <dbReference type="ARBA" id="ARBA00004906"/>
    </source>
</evidence>
<feature type="active site" description="Glycyl thioester intermediate" evidence="6">
    <location>
        <position position="788"/>
    </location>
</feature>
<dbReference type="Pfam" id="PF00632">
    <property type="entry name" value="HECT"/>
    <property type="match status" value="1"/>
</dbReference>
<dbReference type="GO" id="GO:0016567">
    <property type="term" value="P:protein ubiquitination"/>
    <property type="evidence" value="ECO:0007669"/>
    <property type="project" value="TreeGrafter"/>
</dbReference>
<dbReference type="PROSITE" id="PS50237">
    <property type="entry name" value="HECT"/>
    <property type="match status" value="1"/>
</dbReference>
<feature type="region of interest" description="Disordered" evidence="7">
    <location>
        <begin position="346"/>
        <end position="365"/>
    </location>
</feature>
<dbReference type="GO" id="GO:0061630">
    <property type="term" value="F:ubiquitin protein ligase activity"/>
    <property type="evidence" value="ECO:0007669"/>
    <property type="project" value="UniProtKB-EC"/>
</dbReference>
<evidence type="ECO:0000256" key="6">
    <source>
        <dbReference type="PROSITE-ProRule" id="PRU00104"/>
    </source>
</evidence>
<dbReference type="InterPro" id="IPR035983">
    <property type="entry name" value="Hect_E3_ubiquitin_ligase"/>
</dbReference>
<dbReference type="GO" id="GO:0005737">
    <property type="term" value="C:cytoplasm"/>
    <property type="evidence" value="ECO:0007669"/>
    <property type="project" value="TreeGrafter"/>
</dbReference>
<proteinExistence type="predicted"/>
<dbReference type="FunFam" id="3.30.2410.10:FF:000009">
    <property type="entry name" value="Probable E3 ubiquitin-protein ligase HECTD2"/>
    <property type="match status" value="1"/>
</dbReference>
<evidence type="ECO:0000256" key="3">
    <source>
        <dbReference type="ARBA" id="ARBA00012485"/>
    </source>
</evidence>
<dbReference type="GO" id="GO:0006511">
    <property type="term" value="P:ubiquitin-dependent protein catabolic process"/>
    <property type="evidence" value="ECO:0007669"/>
    <property type="project" value="TreeGrafter"/>
</dbReference>
<evidence type="ECO:0000256" key="7">
    <source>
        <dbReference type="SAM" id="MobiDB-lite"/>
    </source>
</evidence>
<dbReference type="PANTHER" id="PTHR11254">
    <property type="entry name" value="HECT DOMAIN UBIQUITIN-PROTEIN LIGASE"/>
    <property type="match status" value="1"/>
</dbReference>
<feature type="compositionally biased region" description="Acidic residues" evidence="7">
    <location>
        <begin position="349"/>
        <end position="358"/>
    </location>
</feature>
<feature type="compositionally biased region" description="Polar residues" evidence="7">
    <location>
        <begin position="26"/>
        <end position="43"/>
    </location>
</feature>
<name>A0A7S1FKF4_9STRA</name>
<dbReference type="InterPro" id="IPR050409">
    <property type="entry name" value="E3_ubiq-protein_ligase"/>
</dbReference>
<feature type="compositionally biased region" description="Low complexity" evidence="7">
    <location>
        <begin position="54"/>
        <end position="70"/>
    </location>
</feature>
<feature type="region of interest" description="Disordered" evidence="7">
    <location>
        <begin position="147"/>
        <end position="196"/>
    </location>
</feature>
<protein>
    <recommendedName>
        <fullName evidence="3">HECT-type E3 ubiquitin transferase</fullName>
        <ecNumber evidence="3">2.3.2.26</ecNumber>
    </recommendedName>
</protein>
<evidence type="ECO:0000256" key="5">
    <source>
        <dbReference type="ARBA" id="ARBA00022786"/>
    </source>
</evidence>
<dbReference type="InterPro" id="IPR000569">
    <property type="entry name" value="HECT_dom"/>
</dbReference>
<reference evidence="9" key="1">
    <citation type="submission" date="2021-01" db="EMBL/GenBank/DDBJ databases">
        <authorList>
            <person name="Corre E."/>
            <person name="Pelletier E."/>
            <person name="Niang G."/>
            <person name="Scheremetjew M."/>
            <person name="Finn R."/>
            <person name="Kale V."/>
            <person name="Holt S."/>
            <person name="Cochrane G."/>
            <person name="Meng A."/>
            <person name="Brown T."/>
            <person name="Cohen L."/>
        </authorList>
    </citation>
    <scope>NUCLEOTIDE SEQUENCE</scope>
    <source>
        <strain evidence="9">308</strain>
    </source>
</reference>
<evidence type="ECO:0000256" key="1">
    <source>
        <dbReference type="ARBA" id="ARBA00000885"/>
    </source>
</evidence>
<organism evidence="9">
    <name type="scientific">Corethron hystrix</name>
    <dbReference type="NCBI Taxonomy" id="216773"/>
    <lineage>
        <taxon>Eukaryota</taxon>
        <taxon>Sar</taxon>
        <taxon>Stramenopiles</taxon>
        <taxon>Ochrophyta</taxon>
        <taxon>Bacillariophyta</taxon>
        <taxon>Coscinodiscophyceae</taxon>
        <taxon>Corethrophycidae</taxon>
        <taxon>Corethrales</taxon>
        <taxon>Corethraceae</taxon>
        <taxon>Corethron</taxon>
    </lineage>
</organism>
<dbReference type="AlphaFoldDB" id="A0A7S1FKF4"/>
<evidence type="ECO:0000259" key="8">
    <source>
        <dbReference type="PROSITE" id="PS50237"/>
    </source>
</evidence>
<comment type="pathway">
    <text evidence="2">Protein modification; protein ubiquitination.</text>
</comment>
<accession>A0A7S1FKF4</accession>
<dbReference type="Gene3D" id="3.90.1750.10">
    <property type="entry name" value="Hect, E3 ligase catalytic domains"/>
    <property type="match status" value="1"/>
</dbReference>
<comment type="catalytic activity">
    <reaction evidence="1">
        <text>S-ubiquitinyl-[E2 ubiquitin-conjugating enzyme]-L-cysteine + [acceptor protein]-L-lysine = [E2 ubiquitin-conjugating enzyme]-L-cysteine + N(6)-ubiquitinyl-[acceptor protein]-L-lysine.</text>
        <dbReference type="EC" id="2.3.2.26"/>
    </reaction>
</comment>
<sequence length="820" mass="91686">MPSLFRQLLGGGGSYPAAGNRRPNIRRQNSGESVSSVRSTASLDTIIPGLGAFRSQRSQRASSSSSQRPSPASPGPTEAVPLSNEDDYVSGLGGRASNRGANVVSSSHQRFRVTIPPQAVPGETFIVSAGGQQVRVRCPMEARPGTTIQISLPGGTGGTGGQTSTSTPPASTSPRRHGGTPQEAEPVPASQPQHSDPNMMYYTVAIPEGVNRGDQFPITRSGTQFMITCPQDGLHGKRVRIALPRLRTSNLSPTRTPDADDGGEMATYEVKIPPGVSPGQRFALMANGRRVIITCPANASGGKTIRFKLPKAIGEADFRTVKLSYNKEGWSRTVREDMTFQWVYGSDKSEEDDEEKDEKEDMASTFDTEKSAFVRQITTELITPEIKYLKGELSLVAADKGSMPTSVKTYQGVEVANYDMLAKAQPLTYEKKVIWFRQYCQKLRIPWAKGHVEVKVNRDDLLEDACKAMLGVAAVNLHRYWKVEFESEEAIDCGGVSKEFYSEVAKHIFDPDLGFWGYSAVNQMCMQIGNSPGLVGLDEEERIYQFTNYRFFGRFLGKALFDGHIINIPLVRHLYKHILGWPVCYDDLQFIDEKKHKSLRQLTEYTEEELSYCCLDFTVTEEFTKEIIPLKPNGENIDVTKENLDEYIECHTRYLLLDKYKLQLKELLLGFYEVIPEGLMSIFDFQELELLMCGLRDIDVDDWKANTVLCGLYAENKEHPSIQWFWEIVGEDFSQEQKARLLQFATGTSGVPAGGFQKLQKNEQGEICYFNIVGIDLMESRYPKAATCFNRLYLPLYESKEEMKEMLSMVINLEAGFGME</sequence>
<evidence type="ECO:0000313" key="9">
    <source>
        <dbReference type="EMBL" id="CAD8873915.1"/>
    </source>
</evidence>
<feature type="domain" description="HECT" evidence="8">
    <location>
        <begin position="473"/>
        <end position="820"/>
    </location>
</feature>
<dbReference type="Gene3D" id="3.30.2160.10">
    <property type="entry name" value="Hect, E3 ligase catalytic domain"/>
    <property type="match status" value="1"/>
</dbReference>
<keyword evidence="5 6" id="KW-0833">Ubl conjugation pathway</keyword>
<dbReference type="EMBL" id="HBFR01001735">
    <property type="protein sequence ID" value="CAD8873915.1"/>
    <property type="molecule type" value="Transcribed_RNA"/>
</dbReference>
<dbReference type="SUPFAM" id="SSF56204">
    <property type="entry name" value="Hect, E3 ligase catalytic domain"/>
    <property type="match status" value="1"/>
</dbReference>
<feature type="region of interest" description="Disordered" evidence="7">
    <location>
        <begin position="1"/>
        <end position="94"/>
    </location>
</feature>
<keyword evidence="4" id="KW-0808">Transferase</keyword>
<gene>
    <name evidence="9" type="ORF">CHYS00102_LOCUS1078</name>
</gene>
<dbReference type="CDD" id="cd00078">
    <property type="entry name" value="HECTc"/>
    <property type="match status" value="1"/>
</dbReference>
<feature type="compositionally biased region" description="Low complexity" evidence="7">
    <location>
        <begin position="162"/>
        <end position="173"/>
    </location>
</feature>
<dbReference type="EC" id="2.3.2.26" evidence="3"/>
<dbReference type="SMART" id="SM00119">
    <property type="entry name" value="HECTc"/>
    <property type="match status" value="1"/>
</dbReference>